<evidence type="ECO:0000313" key="3">
    <source>
        <dbReference type="Proteomes" id="UP000509241"/>
    </source>
</evidence>
<name>A0A7D5GR37_9EURY</name>
<dbReference type="Proteomes" id="UP000509241">
    <property type="component" value="Chromosome"/>
</dbReference>
<dbReference type="OrthoDB" id="271604at2157"/>
<protein>
    <recommendedName>
        <fullName evidence="1">Halobacterial output domain-containing protein</fullName>
    </recommendedName>
</protein>
<sequence>MGDELFCGRYVWSSTTPTVAIVNAIAGIENVDPTDLPVTLNTALYDHIDPEALDTLVTTSNDPKLSFAIDEYRIEIDGNQLFIVPDSDW</sequence>
<evidence type="ECO:0000259" key="1">
    <source>
        <dbReference type="Pfam" id="PF18545"/>
    </source>
</evidence>
<gene>
    <name evidence="2" type="ORF">HYG82_05105</name>
</gene>
<dbReference type="InterPro" id="IPR040624">
    <property type="entry name" value="HalOD1"/>
</dbReference>
<dbReference type="RefSeq" id="WP_179260008.1">
    <property type="nucleotide sequence ID" value="NZ_CP058601.1"/>
</dbReference>
<proteinExistence type="predicted"/>
<keyword evidence="3" id="KW-1185">Reference proteome</keyword>
<dbReference type="Pfam" id="PF18545">
    <property type="entry name" value="HalOD1"/>
    <property type="match status" value="1"/>
</dbReference>
<feature type="domain" description="Halobacterial output" evidence="1">
    <location>
        <begin position="14"/>
        <end position="79"/>
    </location>
</feature>
<dbReference type="AlphaFoldDB" id="A0A7D5GR37"/>
<evidence type="ECO:0000313" key="2">
    <source>
        <dbReference type="EMBL" id="QLG48269.1"/>
    </source>
</evidence>
<organism evidence="2 3">
    <name type="scientific">Natrinema halophilum</name>
    <dbReference type="NCBI Taxonomy" id="1699371"/>
    <lineage>
        <taxon>Archaea</taxon>
        <taxon>Methanobacteriati</taxon>
        <taxon>Methanobacteriota</taxon>
        <taxon>Stenosarchaea group</taxon>
        <taxon>Halobacteria</taxon>
        <taxon>Halobacteriales</taxon>
        <taxon>Natrialbaceae</taxon>
        <taxon>Natrinema</taxon>
    </lineage>
</organism>
<accession>A0A7D5GR37</accession>
<dbReference type="EMBL" id="CP058601">
    <property type="protein sequence ID" value="QLG48269.1"/>
    <property type="molecule type" value="Genomic_DNA"/>
</dbReference>
<dbReference type="GeneID" id="56032646"/>
<dbReference type="KEGG" id="haly:HYG82_05105"/>
<reference evidence="2 3" key="1">
    <citation type="submission" date="2020-07" db="EMBL/GenBank/DDBJ databases">
        <authorList>
            <person name="Cui H."/>
        </authorList>
    </citation>
    <scope>NUCLEOTIDE SEQUENCE [LARGE SCALE GENOMIC DNA]</scope>
    <source>
        <strain evidence="2 3">YPL8</strain>
    </source>
</reference>